<sequence length="96" mass="10946">MKDNRPIWQLTVNEFIDIVNSSTSKANNSQLEMELKLSEEKFVYGLDGLAKLLGCSKTTAYKHKKSGLFDPAIRQNGRIIITDKKKALELFDKNKK</sequence>
<name>A0A1G6ZDR2_9FLAO</name>
<dbReference type="AlphaFoldDB" id="A0A1G6ZDR2"/>
<organism evidence="1 2">
    <name type="scientific">Riemerella columbipharyngis</name>
    <dbReference type="NCBI Taxonomy" id="1071918"/>
    <lineage>
        <taxon>Bacteria</taxon>
        <taxon>Pseudomonadati</taxon>
        <taxon>Bacteroidota</taxon>
        <taxon>Flavobacteriia</taxon>
        <taxon>Flavobacteriales</taxon>
        <taxon>Weeksellaceae</taxon>
        <taxon>Riemerella</taxon>
    </lineage>
</organism>
<dbReference type="EMBL" id="FNAS01000002">
    <property type="protein sequence ID" value="SDE00691.1"/>
    <property type="molecule type" value="Genomic_DNA"/>
</dbReference>
<dbReference type="OrthoDB" id="1151565at2"/>
<reference evidence="1 2" key="1">
    <citation type="submission" date="2016-10" db="EMBL/GenBank/DDBJ databases">
        <authorList>
            <person name="de Groot N.N."/>
        </authorList>
    </citation>
    <scope>NUCLEOTIDE SEQUENCE [LARGE SCALE GENOMIC DNA]</scope>
    <source>
        <strain evidence="1 2">DSM 24015</strain>
    </source>
</reference>
<evidence type="ECO:0000313" key="1">
    <source>
        <dbReference type="EMBL" id="SDE00691.1"/>
    </source>
</evidence>
<gene>
    <name evidence="1" type="ORF">SAMN05421544_10248</name>
</gene>
<evidence type="ECO:0000313" key="2">
    <source>
        <dbReference type="Proteomes" id="UP000198517"/>
    </source>
</evidence>
<dbReference type="STRING" id="1071918.SAMN05421544_10248"/>
<keyword evidence="2" id="KW-1185">Reference proteome</keyword>
<dbReference type="Pfam" id="PF12964">
    <property type="entry name" value="DUF3853"/>
    <property type="match status" value="1"/>
</dbReference>
<protein>
    <submittedName>
        <fullName evidence="1">Uncharacterized protein</fullName>
    </submittedName>
</protein>
<accession>A0A1G6ZDR2</accession>
<dbReference type="RefSeq" id="WP_092735792.1">
    <property type="nucleotide sequence ID" value="NZ_FNAS01000002.1"/>
</dbReference>
<dbReference type="InterPro" id="IPR024363">
    <property type="entry name" value="DUF3853"/>
</dbReference>
<proteinExistence type="predicted"/>
<dbReference type="Proteomes" id="UP000198517">
    <property type="component" value="Unassembled WGS sequence"/>
</dbReference>